<dbReference type="OrthoDB" id="8627412at2"/>
<dbReference type="AlphaFoldDB" id="A0A482IX93"/>
<evidence type="ECO:0000256" key="2">
    <source>
        <dbReference type="SAM" id="MobiDB-lite"/>
    </source>
</evidence>
<dbReference type="InterPro" id="IPR042100">
    <property type="entry name" value="Bug_dom1"/>
</dbReference>
<dbReference type="InterPro" id="IPR005064">
    <property type="entry name" value="BUG"/>
</dbReference>
<protein>
    <submittedName>
        <fullName evidence="3">Tripartite tricarboxylate transporter substrate binding protein</fullName>
    </submittedName>
</protein>
<dbReference type="SUPFAM" id="SSF53850">
    <property type="entry name" value="Periplasmic binding protein-like II"/>
    <property type="match status" value="1"/>
</dbReference>
<comment type="similarity">
    <text evidence="1">Belongs to the UPF0065 (bug) family.</text>
</comment>
<dbReference type="PANTHER" id="PTHR42928:SF5">
    <property type="entry name" value="BLR1237 PROTEIN"/>
    <property type="match status" value="1"/>
</dbReference>
<dbReference type="Gene3D" id="3.40.190.150">
    <property type="entry name" value="Bordetella uptake gene, domain 1"/>
    <property type="match status" value="1"/>
</dbReference>
<dbReference type="Proteomes" id="UP000253772">
    <property type="component" value="Chromosome c2"/>
</dbReference>
<evidence type="ECO:0000313" key="3">
    <source>
        <dbReference type="EMBL" id="QBP11799.1"/>
    </source>
</evidence>
<organism evidence="3 4">
    <name type="scientific">Cupriavidus metallidurans</name>
    <dbReference type="NCBI Taxonomy" id="119219"/>
    <lineage>
        <taxon>Bacteria</taxon>
        <taxon>Pseudomonadati</taxon>
        <taxon>Pseudomonadota</taxon>
        <taxon>Betaproteobacteria</taxon>
        <taxon>Burkholderiales</taxon>
        <taxon>Burkholderiaceae</taxon>
        <taxon>Cupriavidus</taxon>
    </lineage>
</organism>
<evidence type="ECO:0000313" key="4">
    <source>
        <dbReference type="Proteomes" id="UP000253772"/>
    </source>
</evidence>
<sequence>MRIGTSTFPQAWRCGRAGGGRPRHPAQPCRASLRGRRPGGAMRASFTGRQRRRVLPSLLRTVATIACSALVAAAPVRAAGQDYPARLLTFVVPFTAGAVPDVFVRAVANEITRTTGIPAIVENKPGAGSMLAARTVAKAEPDGYTVLVTGNVVFTGNPHTFRKLPYDPVADFTPVTTLAKGPMYLYVNPRKLPVADTGQLLQTLRAHPGKFNFAYTSITSRLPAELLQQSMGVRILGVPYRSGASALPDLVSGQVDMLFTDLSALPYVKSGQLKVIATTDLRRSPLTPDVPTFEEAGIKGMDIGFWLGAYLPAHAPSAAVTRLQQLLTGATKAAEVRRVYQTWGTFEFLLSPAELAKFQARQSTDWGRIIRAAGIQPE</sequence>
<name>A0A482IX93_9BURK</name>
<dbReference type="CDD" id="cd07012">
    <property type="entry name" value="PBP2_Bug_TTT"/>
    <property type="match status" value="1"/>
</dbReference>
<dbReference type="Gene3D" id="3.40.190.10">
    <property type="entry name" value="Periplasmic binding protein-like II"/>
    <property type="match status" value="1"/>
</dbReference>
<dbReference type="PANTHER" id="PTHR42928">
    <property type="entry name" value="TRICARBOXYLATE-BINDING PROTEIN"/>
    <property type="match status" value="1"/>
</dbReference>
<gene>
    <name evidence="3" type="ORF">DDF84_018480</name>
</gene>
<proteinExistence type="inferred from homology"/>
<feature type="region of interest" description="Disordered" evidence="2">
    <location>
        <begin position="1"/>
        <end position="28"/>
    </location>
</feature>
<evidence type="ECO:0000256" key="1">
    <source>
        <dbReference type="ARBA" id="ARBA00006987"/>
    </source>
</evidence>
<dbReference type="EMBL" id="CP037901">
    <property type="protein sequence ID" value="QBP11799.1"/>
    <property type="molecule type" value="Genomic_DNA"/>
</dbReference>
<reference evidence="3 4" key="1">
    <citation type="submission" date="2019-03" db="EMBL/GenBank/DDBJ databases">
        <title>Comparative insights into the high quality Complete genome sequence of highly metal resistant Cupriavidus metallidurans strain BS1 isolated from a gold-copper mine.</title>
        <authorList>
            <person name="Mazhar H.S."/>
            <person name="Rensing C."/>
        </authorList>
    </citation>
    <scope>NUCLEOTIDE SEQUENCE [LARGE SCALE GENOMIC DNA]</scope>
    <source>
        <strain evidence="3 4">BS1</strain>
    </source>
</reference>
<accession>A0A482IX93</accession>
<dbReference type="Pfam" id="PF03401">
    <property type="entry name" value="TctC"/>
    <property type="match status" value="1"/>
</dbReference>